<proteinExistence type="predicted"/>
<reference evidence="1 2" key="1">
    <citation type="journal article" date="2019" name="PLoS Biol.">
        <title>Sex chromosomes control vertical transmission of feminizing Wolbachia symbionts in an isopod.</title>
        <authorList>
            <person name="Becking T."/>
            <person name="Chebbi M.A."/>
            <person name="Giraud I."/>
            <person name="Moumen B."/>
            <person name="Laverre T."/>
            <person name="Caubet Y."/>
            <person name="Peccoud J."/>
            <person name="Gilbert C."/>
            <person name="Cordaux R."/>
        </authorList>
    </citation>
    <scope>NUCLEOTIDE SEQUENCE [LARGE SCALE GENOMIC DNA]</scope>
    <source>
        <strain evidence="1">ANa2</strain>
        <tissue evidence="1">Whole body excluding digestive tract and cuticle</tissue>
    </source>
</reference>
<comment type="caution">
    <text evidence="1">The sequence shown here is derived from an EMBL/GenBank/DDBJ whole genome shotgun (WGS) entry which is preliminary data.</text>
</comment>
<dbReference type="EMBL" id="SEYY01016033">
    <property type="protein sequence ID" value="KAB7499924.1"/>
    <property type="molecule type" value="Genomic_DNA"/>
</dbReference>
<dbReference type="Proteomes" id="UP000326759">
    <property type="component" value="Unassembled WGS sequence"/>
</dbReference>
<name>A0A5N5T0F2_9CRUS</name>
<keyword evidence="2" id="KW-1185">Reference proteome</keyword>
<protein>
    <submittedName>
        <fullName evidence="1">Uncharacterized protein</fullName>
    </submittedName>
</protein>
<evidence type="ECO:0000313" key="2">
    <source>
        <dbReference type="Proteomes" id="UP000326759"/>
    </source>
</evidence>
<evidence type="ECO:0000313" key="1">
    <source>
        <dbReference type="EMBL" id="KAB7499924.1"/>
    </source>
</evidence>
<sequence length="74" mass="8552">MKLRLIALNSCNILVSTINDSVETQNILPRTLASFYNNMQKFVMLIYHNESSDIFPVRTFNYKNNSSDIFEESG</sequence>
<organism evidence="1 2">
    <name type="scientific">Armadillidium nasatum</name>
    <dbReference type="NCBI Taxonomy" id="96803"/>
    <lineage>
        <taxon>Eukaryota</taxon>
        <taxon>Metazoa</taxon>
        <taxon>Ecdysozoa</taxon>
        <taxon>Arthropoda</taxon>
        <taxon>Crustacea</taxon>
        <taxon>Multicrustacea</taxon>
        <taxon>Malacostraca</taxon>
        <taxon>Eumalacostraca</taxon>
        <taxon>Peracarida</taxon>
        <taxon>Isopoda</taxon>
        <taxon>Oniscidea</taxon>
        <taxon>Crinocheta</taxon>
        <taxon>Armadillidiidae</taxon>
        <taxon>Armadillidium</taxon>
    </lineage>
</organism>
<gene>
    <name evidence="1" type="ORF">Anas_13415</name>
</gene>
<dbReference type="AlphaFoldDB" id="A0A5N5T0F2"/>
<accession>A0A5N5T0F2</accession>